<evidence type="ECO:0000256" key="1">
    <source>
        <dbReference type="ARBA" id="ARBA00004141"/>
    </source>
</evidence>
<gene>
    <name evidence="7" type="ORF">SAMN05216544_1910</name>
</gene>
<dbReference type="InterPro" id="IPR007829">
    <property type="entry name" value="TM2"/>
</dbReference>
<dbReference type="AlphaFoldDB" id="A0A1G9YRY2"/>
<feature type="transmembrane region" description="Helical" evidence="5">
    <location>
        <begin position="69"/>
        <end position="86"/>
    </location>
</feature>
<evidence type="ECO:0000256" key="3">
    <source>
        <dbReference type="ARBA" id="ARBA00022989"/>
    </source>
</evidence>
<dbReference type="Pfam" id="PF05154">
    <property type="entry name" value="TM2"/>
    <property type="match status" value="1"/>
</dbReference>
<comment type="subcellular location">
    <subcellularLocation>
        <location evidence="1">Membrane</location>
        <topology evidence="1">Multi-pass membrane protein</topology>
    </subcellularLocation>
</comment>
<dbReference type="OrthoDB" id="8215804at2"/>
<reference evidence="8" key="1">
    <citation type="submission" date="2016-10" db="EMBL/GenBank/DDBJ databases">
        <authorList>
            <person name="Varghese N."/>
            <person name="Submissions S."/>
        </authorList>
    </citation>
    <scope>NUCLEOTIDE SEQUENCE [LARGE SCALE GENOMIC DNA]</scope>
    <source>
        <strain evidence="8">M83</strain>
    </source>
</reference>
<keyword evidence="8" id="KW-1185">Reference proteome</keyword>
<evidence type="ECO:0000313" key="7">
    <source>
        <dbReference type="EMBL" id="SDN11862.1"/>
    </source>
</evidence>
<dbReference type="GO" id="GO:0016020">
    <property type="term" value="C:membrane"/>
    <property type="evidence" value="ECO:0007669"/>
    <property type="project" value="UniProtKB-SubCell"/>
</dbReference>
<keyword evidence="2 5" id="KW-0812">Transmembrane</keyword>
<accession>A0A1G9YRY2</accession>
<sequence length="128" mass="14718">MENEMSKGKSVADDSRIDVNGLIRAEEELSQLKREYGIEEKLPFWKKCINFYINMKEKRKPVQISKKKYCLTALFGGLFGVHQFLVGRKAMGVIYLLLSVTGLSFAMSVLDIWYAAFLETDDRKLITL</sequence>
<evidence type="ECO:0000256" key="2">
    <source>
        <dbReference type="ARBA" id="ARBA00022692"/>
    </source>
</evidence>
<dbReference type="Proteomes" id="UP000187651">
    <property type="component" value="Unassembled WGS sequence"/>
</dbReference>
<feature type="domain" description="TM2" evidence="6">
    <location>
        <begin position="67"/>
        <end position="113"/>
    </location>
</feature>
<evidence type="ECO:0000256" key="4">
    <source>
        <dbReference type="ARBA" id="ARBA00023136"/>
    </source>
</evidence>
<evidence type="ECO:0000313" key="8">
    <source>
        <dbReference type="Proteomes" id="UP000187651"/>
    </source>
</evidence>
<proteinExistence type="predicted"/>
<evidence type="ECO:0000259" key="6">
    <source>
        <dbReference type="Pfam" id="PF05154"/>
    </source>
</evidence>
<evidence type="ECO:0000256" key="5">
    <source>
        <dbReference type="SAM" id="Phobius"/>
    </source>
</evidence>
<keyword evidence="4 5" id="KW-0472">Membrane</keyword>
<dbReference type="RefSeq" id="WP_083330335.1">
    <property type="nucleotide sequence ID" value="NZ_FNHZ01000006.1"/>
</dbReference>
<organism evidence="7 8">
    <name type="scientific">Lachnospira pectinoschiza</name>
    <dbReference type="NCBI Taxonomy" id="28052"/>
    <lineage>
        <taxon>Bacteria</taxon>
        <taxon>Bacillati</taxon>
        <taxon>Bacillota</taxon>
        <taxon>Clostridia</taxon>
        <taxon>Lachnospirales</taxon>
        <taxon>Lachnospiraceae</taxon>
        <taxon>Lachnospira</taxon>
    </lineage>
</organism>
<name>A0A1G9YRY2_9FIRM</name>
<dbReference type="EMBL" id="FNHZ01000006">
    <property type="protein sequence ID" value="SDN11862.1"/>
    <property type="molecule type" value="Genomic_DNA"/>
</dbReference>
<feature type="transmembrane region" description="Helical" evidence="5">
    <location>
        <begin position="92"/>
        <end position="116"/>
    </location>
</feature>
<keyword evidence="3 5" id="KW-1133">Transmembrane helix</keyword>
<protein>
    <submittedName>
        <fullName evidence="7">TM2 domain-containing protein</fullName>
    </submittedName>
</protein>